<evidence type="ECO:0000256" key="5">
    <source>
        <dbReference type="ARBA" id="ARBA00022985"/>
    </source>
</evidence>
<dbReference type="Pfam" id="PF00535">
    <property type="entry name" value="Glycos_transf_2"/>
    <property type="match status" value="1"/>
</dbReference>
<evidence type="ECO:0000256" key="1">
    <source>
        <dbReference type="ARBA" id="ARBA00022475"/>
    </source>
</evidence>
<feature type="domain" description="Glycosyltransferase 2-like" evidence="9">
    <location>
        <begin position="12"/>
        <end position="170"/>
    </location>
</feature>
<evidence type="ECO:0000256" key="3">
    <source>
        <dbReference type="ARBA" id="ARBA00022679"/>
    </source>
</evidence>
<protein>
    <submittedName>
        <fullName evidence="10">Glycosyltransferase family 2 protein</fullName>
    </submittedName>
</protein>
<dbReference type="Gene3D" id="3.90.550.10">
    <property type="entry name" value="Spore Coat Polysaccharide Biosynthesis Protein SpsA, Chain A"/>
    <property type="match status" value="1"/>
</dbReference>
<keyword evidence="4 8" id="KW-0812">Transmembrane</keyword>
<dbReference type="CDD" id="cd04187">
    <property type="entry name" value="DPM1_like_bac"/>
    <property type="match status" value="1"/>
</dbReference>
<feature type="transmembrane region" description="Helical" evidence="8">
    <location>
        <begin position="271"/>
        <end position="296"/>
    </location>
</feature>
<evidence type="ECO:0000313" key="10">
    <source>
        <dbReference type="EMBL" id="TXE13964.1"/>
    </source>
</evidence>
<evidence type="ECO:0000256" key="7">
    <source>
        <dbReference type="ARBA" id="ARBA00023136"/>
    </source>
</evidence>
<evidence type="ECO:0000256" key="4">
    <source>
        <dbReference type="ARBA" id="ARBA00022692"/>
    </source>
</evidence>
<dbReference type="InterPro" id="IPR029044">
    <property type="entry name" value="Nucleotide-diphossugar_trans"/>
</dbReference>
<dbReference type="InterPro" id="IPR001173">
    <property type="entry name" value="Glyco_trans_2-like"/>
</dbReference>
<dbReference type="OrthoDB" id="9807778at2"/>
<keyword evidence="3 10" id="KW-0808">Transferase</keyword>
<keyword evidence="6 8" id="KW-1133">Transmembrane helix</keyword>
<reference evidence="11" key="1">
    <citation type="submission" date="2019-08" db="EMBL/GenBank/DDBJ databases">
        <title>Seonamhaeicola sediminis sp. nov., isolated from marine sediment.</title>
        <authorList>
            <person name="Cao W.R."/>
        </authorList>
    </citation>
    <scope>NUCLEOTIDE SEQUENCE [LARGE SCALE GENOMIC DNA]</scope>
    <source>
        <strain evidence="11">Gy8</strain>
    </source>
</reference>
<evidence type="ECO:0000256" key="8">
    <source>
        <dbReference type="SAM" id="Phobius"/>
    </source>
</evidence>
<organism evidence="10 11">
    <name type="scientific">Seonamhaeicola algicola</name>
    <dbReference type="NCBI Taxonomy" id="1719036"/>
    <lineage>
        <taxon>Bacteria</taxon>
        <taxon>Pseudomonadati</taxon>
        <taxon>Bacteroidota</taxon>
        <taxon>Flavobacteriia</taxon>
        <taxon>Flavobacteriales</taxon>
        <taxon>Flavobacteriaceae</taxon>
    </lineage>
</organism>
<feature type="transmembrane region" description="Helical" evidence="8">
    <location>
        <begin position="237"/>
        <end position="259"/>
    </location>
</feature>
<keyword evidence="5" id="KW-0448">Lipopolysaccharide biosynthesis</keyword>
<dbReference type="RefSeq" id="WP_147131087.1">
    <property type="nucleotide sequence ID" value="NZ_VOSC01000007.1"/>
</dbReference>
<dbReference type="GO" id="GO:0005886">
    <property type="term" value="C:plasma membrane"/>
    <property type="evidence" value="ECO:0007669"/>
    <property type="project" value="TreeGrafter"/>
</dbReference>
<gene>
    <name evidence="10" type="ORF">FUA26_02485</name>
</gene>
<accession>A0A5C7B0F7</accession>
<comment type="caution">
    <text evidence="10">The sequence shown here is derived from an EMBL/GenBank/DDBJ whole genome shotgun (WGS) entry which is preliminary data.</text>
</comment>
<dbReference type="PANTHER" id="PTHR48090:SF3">
    <property type="entry name" value="UNDECAPRENYL-PHOSPHATE 4-DEOXY-4-FORMAMIDO-L-ARABINOSE TRANSFERASE"/>
    <property type="match status" value="1"/>
</dbReference>
<evidence type="ECO:0000259" key="9">
    <source>
        <dbReference type="Pfam" id="PF00535"/>
    </source>
</evidence>
<keyword evidence="11" id="KW-1185">Reference proteome</keyword>
<proteinExistence type="predicted"/>
<evidence type="ECO:0000313" key="11">
    <source>
        <dbReference type="Proteomes" id="UP000321790"/>
    </source>
</evidence>
<dbReference type="GO" id="GO:0099621">
    <property type="term" value="F:undecaprenyl-phosphate 4-deoxy-4-formamido-L-arabinose transferase activity"/>
    <property type="evidence" value="ECO:0007669"/>
    <property type="project" value="TreeGrafter"/>
</dbReference>
<evidence type="ECO:0000256" key="2">
    <source>
        <dbReference type="ARBA" id="ARBA00022676"/>
    </source>
</evidence>
<dbReference type="InterPro" id="IPR050256">
    <property type="entry name" value="Glycosyltransferase_2"/>
</dbReference>
<dbReference type="AlphaFoldDB" id="A0A5C7B0F7"/>
<keyword evidence="7 8" id="KW-0472">Membrane</keyword>
<dbReference type="PANTHER" id="PTHR48090">
    <property type="entry name" value="UNDECAPRENYL-PHOSPHATE 4-DEOXY-4-FORMAMIDO-L-ARABINOSE TRANSFERASE-RELATED"/>
    <property type="match status" value="1"/>
</dbReference>
<keyword evidence="1" id="KW-1003">Cell membrane</keyword>
<dbReference type="Proteomes" id="UP000321790">
    <property type="component" value="Unassembled WGS sequence"/>
</dbReference>
<dbReference type="SUPFAM" id="SSF53448">
    <property type="entry name" value="Nucleotide-diphospho-sugar transferases"/>
    <property type="match status" value="1"/>
</dbReference>
<evidence type="ECO:0000256" key="6">
    <source>
        <dbReference type="ARBA" id="ARBA00022989"/>
    </source>
</evidence>
<dbReference type="EMBL" id="VOSC01000007">
    <property type="protein sequence ID" value="TXE13964.1"/>
    <property type="molecule type" value="Genomic_DNA"/>
</dbReference>
<keyword evidence="2" id="KW-0328">Glycosyltransferase</keyword>
<dbReference type="GO" id="GO:0009103">
    <property type="term" value="P:lipopolysaccharide biosynthetic process"/>
    <property type="evidence" value="ECO:0007669"/>
    <property type="project" value="UniProtKB-KW"/>
</dbReference>
<name>A0A5C7B0F7_9FLAO</name>
<sequence length="333" mass="38147">MAFSKLDYGYLSVIIPVYNEEDNVALLTERIDNALKGFQYEIIFIDDFSTDNTRVNILKMNLPHVTLIELRKNYGQSLALSAGIDTAKGDYIITMDGDLQNDPTDIPAMLQKLKTEDWDVVTGIRAKRKDNFVRTIPSKIANFIIRKATKLDLKDQGCALKIFTKEIAKELNLYGEMHRFINLSAFLNGAKIAQVPVKHHERKFGKSKYGLGRTFKVVNDLLLILFQRKYLQRPMHLFGNMGLIFFGIGSSINIYLLILKILGQNIWGKPILILGVMMVLIGIQFFTIGIITDLLMKTYFESQKKKPYRIRKISAFESKNMYEENKITSQIIS</sequence>